<organism evidence="1 2">
    <name type="scientific">Planktothrix tepida PCC 9214</name>
    <dbReference type="NCBI Taxonomy" id="671072"/>
    <lineage>
        <taxon>Bacteria</taxon>
        <taxon>Bacillati</taxon>
        <taxon>Cyanobacteriota</taxon>
        <taxon>Cyanophyceae</taxon>
        <taxon>Oscillatoriophycideae</taxon>
        <taxon>Oscillatoriales</taxon>
        <taxon>Microcoleaceae</taxon>
        <taxon>Planktothrix</taxon>
    </lineage>
</organism>
<dbReference type="RefSeq" id="WP_072719093.1">
    <property type="nucleotide sequence ID" value="NZ_LN889796.1"/>
</dbReference>
<reference evidence="2" key="1">
    <citation type="submission" date="2015-10" db="EMBL/GenBank/DDBJ databases">
        <authorList>
            <person name="Regsiter A."/>
            <person name="william w."/>
        </authorList>
    </citation>
    <scope>NUCLEOTIDE SEQUENCE [LARGE SCALE GENOMIC DNA]</scope>
</reference>
<name>A0A1J1LIL8_9CYAN</name>
<dbReference type="Proteomes" id="UP000184315">
    <property type="component" value="Unassembled WGS sequence"/>
</dbReference>
<gene>
    <name evidence="1" type="ORF">PL9214430332</name>
</gene>
<proteinExistence type="predicted"/>
<dbReference type="OrthoDB" id="9860122at2"/>
<keyword evidence="2" id="KW-1185">Reference proteome</keyword>
<protein>
    <submittedName>
        <fullName evidence="1">Uncharacterized protein</fullName>
    </submittedName>
</protein>
<accession>A0A1J1LIL8</accession>
<sequence length="59" mass="6976">MFINLYWRKPLSHPHLEKPTLETPILTQTQSKSLAKKGQLVARWVKDENSRLSCQWVNE</sequence>
<dbReference type="EMBL" id="CZDF01000148">
    <property type="protein sequence ID" value="CUR32360.1"/>
    <property type="molecule type" value="Genomic_DNA"/>
</dbReference>
<evidence type="ECO:0000313" key="1">
    <source>
        <dbReference type="EMBL" id="CUR32360.1"/>
    </source>
</evidence>
<evidence type="ECO:0000313" key="2">
    <source>
        <dbReference type="Proteomes" id="UP000184315"/>
    </source>
</evidence>
<dbReference type="AlphaFoldDB" id="A0A1J1LIL8"/>